<feature type="transmembrane region" description="Helical" evidence="10">
    <location>
        <begin position="56"/>
        <end position="77"/>
    </location>
</feature>
<name>A0A9D8KD97_9DELT</name>
<evidence type="ECO:0000256" key="8">
    <source>
        <dbReference type="ARBA" id="ARBA00022989"/>
    </source>
</evidence>
<evidence type="ECO:0000256" key="9">
    <source>
        <dbReference type="ARBA" id="ARBA00023136"/>
    </source>
</evidence>
<dbReference type="GO" id="GO:0016020">
    <property type="term" value="C:membrane"/>
    <property type="evidence" value="ECO:0007669"/>
    <property type="project" value="UniProtKB-SubCell"/>
</dbReference>
<gene>
    <name evidence="12" type="ORF">JW984_06695</name>
</gene>
<organism evidence="12 13">
    <name type="scientific">Candidatus Zymogenus saltonus</name>
    <dbReference type="NCBI Taxonomy" id="2844893"/>
    <lineage>
        <taxon>Bacteria</taxon>
        <taxon>Deltaproteobacteria</taxon>
        <taxon>Candidatus Zymogenia</taxon>
        <taxon>Candidatus Zymogeniales</taxon>
        <taxon>Candidatus Zymogenaceae</taxon>
        <taxon>Candidatus Zymogenus</taxon>
    </lineage>
</organism>
<dbReference type="PANTHER" id="PTHR31412:SF0">
    <property type="entry name" value="ZINC METALLOPROTEASE EGY1, CHLOROPLASTIC-RELATED"/>
    <property type="match status" value="1"/>
</dbReference>
<keyword evidence="7" id="KW-0809">Transit peptide</keyword>
<feature type="transmembrane region" description="Helical" evidence="10">
    <location>
        <begin position="89"/>
        <end position="106"/>
    </location>
</feature>
<dbReference type="Proteomes" id="UP000809273">
    <property type="component" value="Unassembled WGS sequence"/>
</dbReference>
<comment type="caution">
    <text evidence="12">The sequence shown here is derived from an EMBL/GenBank/DDBJ whole genome shotgun (WGS) entry which is preliminary data.</text>
</comment>
<dbReference type="InterPro" id="IPR044838">
    <property type="entry name" value="EGY1-like"/>
</dbReference>
<feature type="transmembrane region" description="Helical" evidence="10">
    <location>
        <begin position="151"/>
        <end position="176"/>
    </location>
</feature>
<evidence type="ECO:0000256" key="1">
    <source>
        <dbReference type="ARBA" id="ARBA00001947"/>
    </source>
</evidence>
<evidence type="ECO:0000256" key="6">
    <source>
        <dbReference type="ARBA" id="ARBA00022801"/>
    </source>
</evidence>
<keyword evidence="9 10" id="KW-0472">Membrane</keyword>
<dbReference type="EMBL" id="JAFGIX010000032">
    <property type="protein sequence ID" value="MBN1572871.1"/>
    <property type="molecule type" value="Genomic_DNA"/>
</dbReference>
<evidence type="ECO:0000313" key="12">
    <source>
        <dbReference type="EMBL" id="MBN1572871.1"/>
    </source>
</evidence>
<protein>
    <submittedName>
        <fullName evidence="12">Site-2 protease family protein</fullName>
    </submittedName>
</protein>
<comment type="cofactor">
    <cofactor evidence="1">
        <name>Zn(2+)</name>
        <dbReference type="ChEBI" id="CHEBI:29105"/>
    </cofactor>
</comment>
<feature type="domain" description="Peptidase M50" evidence="11">
    <location>
        <begin position="95"/>
        <end position="275"/>
    </location>
</feature>
<keyword evidence="6" id="KW-0378">Hydrolase</keyword>
<evidence type="ECO:0000256" key="3">
    <source>
        <dbReference type="ARBA" id="ARBA00007931"/>
    </source>
</evidence>
<dbReference type="GO" id="GO:0008233">
    <property type="term" value="F:peptidase activity"/>
    <property type="evidence" value="ECO:0007669"/>
    <property type="project" value="UniProtKB-KW"/>
</dbReference>
<dbReference type="CDD" id="cd06160">
    <property type="entry name" value="S2P-M50_like_2"/>
    <property type="match status" value="1"/>
</dbReference>
<evidence type="ECO:0000256" key="10">
    <source>
        <dbReference type="SAM" id="Phobius"/>
    </source>
</evidence>
<feature type="transmembrane region" description="Helical" evidence="10">
    <location>
        <begin position="260"/>
        <end position="289"/>
    </location>
</feature>
<evidence type="ECO:0000256" key="4">
    <source>
        <dbReference type="ARBA" id="ARBA00022670"/>
    </source>
</evidence>
<comment type="subcellular location">
    <subcellularLocation>
        <location evidence="2">Membrane</location>
        <topology evidence="2">Multi-pass membrane protein</topology>
    </subcellularLocation>
</comment>
<evidence type="ECO:0000256" key="7">
    <source>
        <dbReference type="ARBA" id="ARBA00022946"/>
    </source>
</evidence>
<dbReference type="PANTHER" id="PTHR31412">
    <property type="entry name" value="ZINC METALLOPROTEASE EGY1"/>
    <property type="match status" value="1"/>
</dbReference>
<evidence type="ECO:0000259" key="11">
    <source>
        <dbReference type="Pfam" id="PF02163"/>
    </source>
</evidence>
<reference evidence="12" key="2">
    <citation type="submission" date="2021-01" db="EMBL/GenBank/DDBJ databases">
        <authorList>
            <person name="Hahn C.R."/>
            <person name="Youssef N.H."/>
            <person name="Elshahed M."/>
        </authorList>
    </citation>
    <scope>NUCLEOTIDE SEQUENCE</scope>
    <source>
        <strain evidence="12">Zod_Metabat.24</strain>
    </source>
</reference>
<feature type="transmembrane region" description="Helical" evidence="10">
    <location>
        <begin position="218"/>
        <end position="239"/>
    </location>
</feature>
<evidence type="ECO:0000256" key="5">
    <source>
        <dbReference type="ARBA" id="ARBA00022692"/>
    </source>
</evidence>
<dbReference type="GO" id="GO:0006508">
    <property type="term" value="P:proteolysis"/>
    <property type="evidence" value="ECO:0007669"/>
    <property type="project" value="UniProtKB-KW"/>
</dbReference>
<evidence type="ECO:0000313" key="13">
    <source>
        <dbReference type="Proteomes" id="UP000809273"/>
    </source>
</evidence>
<feature type="transmembrane region" description="Helical" evidence="10">
    <location>
        <begin position="309"/>
        <end position="328"/>
    </location>
</feature>
<evidence type="ECO:0000256" key="2">
    <source>
        <dbReference type="ARBA" id="ARBA00004141"/>
    </source>
</evidence>
<dbReference type="AlphaFoldDB" id="A0A9D8KD97"/>
<keyword evidence="4 12" id="KW-0645">Protease</keyword>
<keyword evidence="5 10" id="KW-0812">Transmembrane</keyword>
<dbReference type="Pfam" id="PF02163">
    <property type="entry name" value="Peptidase_M50"/>
    <property type="match status" value="1"/>
</dbReference>
<dbReference type="InterPro" id="IPR008915">
    <property type="entry name" value="Peptidase_M50"/>
</dbReference>
<sequence length="332" mass="36360">MTDKLKGDIETVEGPAAENNLHGGEFSRDDLRRRPIYPRIRTQKGRKGSKGRGYRLNIVLFVLTVITTLFAGASFYVGLWDILKEPAKLLLGVPFSISILSILLAHEMGHYITSRRNRVDVSLPYFIPAPTLFGTLGAVIKMRSPIAKKNTLFDIGAAGPIAGLVVAIPVVVLGLAKSKFVDIPAGGSDEIGLIFGDSILFSVISKAVLGKTPEGQYIWLHPIGFAGWVGFLVTALNLMPIGQLDGGHIAYAVFGRRQRYVARGFLLVLIFMGVVFYPGWLIWAILLILIGIDHPPIMDGDIPLDKKRVAVGILTFLIFILTFIPNPVRMDM</sequence>
<proteinExistence type="inferred from homology"/>
<accession>A0A9D8KD97</accession>
<reference evidence="12" key="1">
    <citation type="journal article" date="2021" name="Environ. Microbiol.">
        <title>Genomic characterization of three novel Desulfobacterota classes expand the metabolic and phylogenetic diversity of the phylum.</title>
        <authorList>
            <person name="Murphy C.L."/>
            <person name="Biggerstaff J."/>
            <person name="Eichhorn A."/>
            <person name="Ewing E."/>
            <person name="Shahan R."/>
            <person name="Soriano D."/>
            <person name="Stewart S."/>
            <person name="VanMol K."/>
            <person name="Walker R."/>
            <person name="Walters P."/>
            <person name="Elshahed M.S."/>
            <person name="Youssef N.H."/>
        </authorList>
    </citation>
    <scope>NUCLEOTIDE SEQUENCE</scope>
    <source>
        <strain evidence="12">Zod_Metabat.24</strain>
    </source>
</reference>
<comment type="similarity">
    <text evidence="3">Belongs to the peptidase M50B family.</text>
</comment>
<keyword evidence="8 10" id="KW-1133">Transmembrane helix</keyword>